<dbReference type="AlphaFoldDB" id="A0A656HG93"/>
<dbReference type="RefSeq" id="WP_002708150.1">
    <property type="nucleotide sequence ID" value="NZ_JH651384.1"/>
</dbReference>
<name>A0A656HG93_THINJ</name>
<keyword evidence="3" id="KW-1185">Reference proteome</keyword>
<sequence length="332" mass="37328">MINNNEISTVLITGADGFIGSHLTELLVREGYQVKALSQYNSFNNWGWLEDVDCLNKIEVLTGDVRDPHYCKHITKDVDIIFHLAALIAIPYSYVAPDSYVDTNVKGTLNICQAALENGVKRIIHTSTSEVYGTAQYVPIDESHPLQPQSPYSASKIGADMMAMSFYNAFELPVTIARPFNTYGPRQSARAIIPTIISQIATGQKQIKLGDLSPTRDFNYVEDTCRGFLALARCDKAIGKTVNIASNYEISMADTLNIIRELMHSDVEFITDEQRLRPGKSEVFRLWGENRLIRELTGFEPQYDIRAGLQKTIDWCTRPTNLAKYKATIYNV</sequence>
<dbReference type="InterPro" id="IPR026390">
    <property type="entry name" value="LegB-like"/>
</dbReference>
<evidence type="ECO:0000259" key="1">
    <source>
        <dbReference type="Pfam" id="PF16363"/>
    </source>
</evidence>
<evidence type="ECO:0000313" key="3">
    <source>
        <dbReference type="Proteomes" id="UP000005317"/>
    </source>
</evidence>
<dbReference type="GO" id="GO:0016831">
    <property type="term" value="F:carboxy-lyase activity"/>
    <property type="evidence" value="ECO:0007669"/>
    <property type="project" value="InterPro"/>
</dbReference>
<accession>A0A656HG93</accession>
<dbReference type="EMBL" id="JH651384">
    <property type="protein sequence ID" value="EIJ34209.1"/>
    <property type="molecule type" value="Genomic_DNA"/>
</dbReference>
<dbReference type="CDD" id="cd05257">
    <property type="entry name" value="Arna_like_SDR_e"/>
    <property type="match status" value="1"/>
</dbReference>
<organism evidence="2 3">
    <name type="scientific">Thiothrix nivea (strain ATCC 35100 / DSM 5205 / JP2)</name>
    <dbReference type="NCBI Taxonomy" id="870187"/>
    <lineage>
        <taxon>Bacteria</taxon>
        <taxon>Pseudomonadati</taxon>
        <taxon>Pseudomonadota</taxon>
        <taxon>Gammaproteobacteria</taxon>
        <taxon>Thiotrichales</taxon>
        <taxon>Thiotrichaceae</taxon>
        <taxon>Thiothrix</taxon>
    </lineage>
</organism>
<dbReference type="InterPro" id="IPR036291">
    <property type="entry name" value="NAD(P)-bd_dom_sf"/>
</dbReference>
<dbReference type="SUPFAM" id="SSF51735">
    <property type="entry name" value="NAD(P)-binding Rossmann-fold domains"/>
    <property type="match status" value="1"/>
</dbReference>
<dbReference type="Gene3D" id="3.40.50.720">
    <property type="entry name" value="NAD(P)-binding Rossmann-like Domain"/>
    <property type="match status" value="1"/>
</dbReference>
<proteinExistence type="predicted"/>
<dbReference type="Pfam" id="PF16363">
    <property type="entry name" value="GDP_Man_Dehyd"/>
    <property type="match status" value="1"/>
</dbReference>
<reference evidence="3" key="1">
    <citation type="journal article" date="2011" name="Stand. Genomic Sci.">
        <title>Genome sequence of the filamentous, gliding Thiothrix nivea neotype strain (JP2(T)).</title>
        <authorList>
            <person name="Lapidus A."/>
            <person name="Nolan M."/>
            <person name="Lucas S."/>
            <person name="Glavina Del Rio T."/>
            <person name="Tice H."/>
            <person name="Cheng J.F."/>
            <person name="Tapia R."/>
            <person name="Han C."/>
            <person name="Goodwin L."/>
            <person name="Pitluck S."/>
            <person name="Liolios K."/>
            <person name="Pagani I."/>
            <person name="Ivanova N."/>
            <person name="Huntemann M."/>
            <person name="Mavromatis K."/>
            <person name="Mikhailova N."/>
            <person name="Pati A."/>
            <person name="Chen A."/>
            <person name="Palaniappan K."/>
            <person name="Land M."/>
            <person name="Brambilla E.M."/>
            <person name="Rohde M."/>
            <person name="Abt B."/>
            <person name="Verbarg S."/>
            <person name="Goker M."/>
            <person name="Bristow J."/>
            <person name="Eisen J.A."/>
            <person name="Markowitz V."/>
            <person name="Hugenholtz P."/>
            <person name="Kyrpides N.C."/>
            <person name="Klenk H.P."/>
            <person name="Woyke T."/>
        </authorList>
    </citation>
    <scope>NUCLEOTIDE SEQUENCE [LARGE SCALE GENOMIC DNA]</scope>
    <source>
        <strain evidence="3">ATCC 35100 / DSM 5205 / JP2</strain>
    </source>
</reference>
<dbReference type="NCBIfam" id="TIGR04180">
    <property type="entry name" value="EDH_00030"/>
    <property type="match status" value="1"/>
</dbReference>
<dbReference type="InterPro" id="IPR016040">
    <property type="entry name" value="NAD(P)-bd_dom"/>
</dbReference>
<evidence type="ECO:0000313" key="2">
    <source>
        <dbReference type="EMBL" id="EIJ34209.1"/>
    </source>
</evidence>
<gene>
    <name evidence="2" type="ORF">Thini_1615</name>
</gene>
<dbReference type="Gene3D" id="3.90.25.10">
    <property type="entry name" value="UDP-galactose 4-epimerase, domain 1"/>
    <property type="match status" value="1"/>
</dbReference>
<protein>
    <submittedName>
        <fullName evidence="2">NAD-dependent epimerase/dehydratase</fullName>
    </submittedName>
</protein>
<dbReference type="InterPro" id="IPR045869">
    <property type="entry name" value="Arna-like_SDR_e"/>
</dbReference>
<dbReference type="Proteomes" id="UP000005317">
    <property type="component" value="Unassembled WGS sequence"/>
</dbReference>
<dbReference type="PANTHER" id="PTHR43000">
    <property type="entry name" value="DTDP-D-GLUCOSE 4,6-DEHYDRATASE-RELATED"/>
    <property type="match status" value="1"/>
</dbReference>
<feature type="domain" description="NAD(P)-binding" evidence="1">
    <location>
        <begin position="11"/>
        <end position="312"/>
    </location>
</feature>